<keyword evidence="4 7" id="KW-0560">Oxidoreductase</keyword>
<evidence type="ECO:0000313" key="9">
    <source>
        <dbReference type="EMBL" id="OKL61519.1"/>
    </source>
</evidence>
<dbReference type="PRINTS" id="PR00465">
    <property type="entry name" value="EP450IV"/>
</dbReference>
<evidence type="ECO:0000256" key="5">
    <source>
        <dbReference type="ARBA" id="ARBA00023004"/>
    </source>
</evidence>
<keyword evidence="10" id="KW-1185">Reference proteome</keyword>
<dbReference type="GO" id="GO:0016705">
    <property type="term" value="F:oxidoreductase activity, acting on paired donors, with incorporation or reduction of molecular oxygen"/>
    <property type="evidence" value="ECO:0007669"/>
    <property type="project" value="InterPro"/>
</dbReference>
<name>A0A225B0M3_TALAT</name>
<evidence type="ECO:0000256" key="4">
    <source>
        <dbReference type="ARBA" id="ARBA00023002"/>
    </source>
</evidence>
<dbReference type="SUPFAM" id="SSF48264">
    <property type="entry name" value="Cytochrome P450"/>
    <property type="match status" value="1"/>
</dbReference>
<comment type="caution">
    <text evidence="9">The sequence shown here is derived from an EMBL/GenBank/DDBJ whole genome shotgun (WGS) entry which is preliminary data.</text>
</comment>
<sequence length="286" mass="32189">MCGICLWLAPFVFGLISTGLSAVVTFMTKEIQGRLTSSLEDREKEYRDAPEILTKLAKFHKENPKTYSYETVFGGCAQNIFAGSDTISITLNAIFYYVLKNEQVLRRLCSEIDEAIQSGQASDPITSGQARKLPYLQGVIKEGMRMHSATGLPMWRVLSKGGVVLSGVIFPAGRVVGINSWVAHYNTTVFGEDAALFRPERWLKSHSPPEQLASMERYFMAFGMGSRTCIGKNISILEISKLVPQLIRHYDIRLATPQWTCRNQWFPKQSNFQVTISMREVSRPMS</sequence>
<dbReference type="InterPro" id="IPR002403">
    <property type="entry name" value="Cyt_P450_E_grp-IV"/>
</dbReference>
<evidence type="ECO:0000313" key="10">
    <source>
        <dbReference type="Proteomes" id="UP000214365"/>
    </source>
</evidence>
<dbReference type="GeneID" id="31003270"/>
<keyword evidence="5 6" id="KW-0408">Iron</keyword>
<dbReference type="STRING" id="1441469.A0A225B0M3"/>
<dbReference type="PANTHER" id="PTHR24305">
    <property type="entry name" value="CYTOCHROME P450"/>
    <property type="match status" value="1"/>
</dbReference>
<comment type="cofactor">
    <cofactor evidence="1 6">
        <name>heme</name>
        <dbReference type="ChEBI" id="CHEBI:30413"/>
    </cofactor>
</comment>
<evidence type="ECO:0000256" key="7">
    <source>
        <dbReference type="RuleBase" id="RU000461"/>
    </source>
</evidence>
<evidence type="ECO:0000256" key="2">
    <source>
        <dbReference type="ARBA" id="ARBA00010617"/>
    </source>
</evidence>
<feature type="signal peptide" evidence="8">
    <location>
        <begin position="1"/>
        <end position="22"/>
    </location>
</feature>
<evidence type="ECO:0000256" key="6">
    <source>
        <dbReference type="PIRSR" id="PIRSR602403-1"/>
    </source>
</evidence>
<dbReference type="PRINTS" id="PR00385">
    <property type="entry name" value="P450"/>
</dbReference>
<protein>
    <recommendedName>
        <fullName evidence="11">Pisatin demethylase</fullName>
    </recommendedName>
</protein>
<dbReference type="InterPro" id="IPR036396">
    <property type="entry name" value="Cyt_P450_sf"/>
</dbReference>
<keyword evidence="3 6" id="KW-0479">Metal-binding</keyword>
<dbReference type="AlphaFoldDB" id="A0A225B0M3"/>
<dbReference type="GO" id="GO:0004497">
    <property type="term" value="F:monooxygenase activity"/>
    <property type="evidence" value="ECO:0007669"/>
    <property type="project" value="UniProtKB-KW"/>
</dbReference>
<dbReference type="Pfam" id="PF00067">
    <property type="entry name" value="p450"/>
    <property type="match status" value="1"/>
</dbReference>
<reference evidence="9 10" key="1">
    <citation type="submission" date="2015-06" db="EMBL/GenBank/DDBJ databases">
        <title>Talaromyces atroroseus IBT 11181 draft genome.</title>
        <authorList>
            <person name="Rasmussen K.B."/>
            <person name="Rasmussen S."/>
            <person name="Petersen B."/>
            <person name="Sicheritz-Ponten T."/>
            <person name="Mortensen U.H."/>
            <person name="Thrane U."/>
        </authorList>
    </citation>
    <scope>NUCLEOTIDE SEQUENCE [LARGE SCALE GENOMIC DNA]</scope>
    <source>
        <strain evidence="9 10">IBT 11181</strain>
    </source>
</reference>
<evidence type="ECO:0000256" key="1">
    <source>
        <dbReference type="ARBA" id="ARBA00001971"/>
    </source>
</evidence>
<dbReference type="GO" id="GO:0005506">
    <property type="term" value="F:iron ion binding"/>
    <property type="evidence" value="ECO:0007669"/>
    <property type="project" value="InterPro"/>
</dbReference>
<evidence type="ECO:0000256" key="3">
    <source>
        <dbReference type="ARBA" id="ARBA00022723"/>
    </source>
</evidence>
<accession>A0A225B0M3</accession>
<dbReference type="InterPro" id="IPR050121">
    <property type="entry name" value="Cytochrome_P450_monoxygenase"/>
</dbReference>
<dbReference type="OrthoDB" id="3934656at2759"/>
<dbReference type="Gene3D" id="1.10.630.10">
    <property type="entry name" value="Cytochrome P450"/>
    <property type="match status" value="1"/>
</dbReference>
<comment type="similarity">
    <text evidence="2 7">Belongs to the cytochrome P450 family.</text>
</comment>
<dbReference type="InterPro" id="IPR001128">
    <property type="entry name" value="Cyt_P450"/>
</dbReference>
<gene>
    <name evidence="9" type="ORF">UA08_03515</name>
</gene>
<keyword evidence="6 7" id="KW-0349">Heme</keyword>
<dbReference type="PROSITE" id="PS00086">
    <property type="entry name" value="CYTOCHROME_P450"/>
    <property type="match status" value="1"/>
</dbReference>
<keyword evidence="7" id="KW-0503">Monooxygenase</keyword>
<organism evidence="9 10">
    <name type="scientific">Talaromyces atroroseus</name>
    <dbReference type="NCBI Taxonomy" id="1441469"/>
    <lineage>
        <taxon>Eukaryota</taxon>
        <taxon>Fungi</taxon>
        <taxon>Dikarya</taxon>
        <taxon>Ascomycota</taxon>
        <taxon>Pezizomycotina</taxon>
        <taxon>Eurotiomycetes</taxon>
        <taxon>Eurotiomycetidae</taxon>
        <taxon>Eurotiales</taxon>
        <taxon>Trichocomaceae</taxon>
        <taxon>Talaromyces</taxon>
        <taxon>Talaromyces sect. Trachyspermi</taxon>
    </lineage>
</organism>
<dbReference type="EMBL" id="LFMY01000004">
    <property type="protein sequence ID" value="OKL61519.1"/>
    <property type="molecule type" value="Genomic_DNA"/>
</dbReference>
<feature type="chain" id="PRO_5012804690" description="Pisatin demethylase" evidence="8">
    <location>
        <begin position="23"/>
        <end position="286"/>
    </location>
</feature>
<dbReference type="PANTHER" id="PTHR24305:SF190">
    <property type="entry name" value="P450, PUTATIVE (EUROFUNG)-RELATED"/>
    <property type="match status" value="1"/>
</dbReference>
<dbReference type="GO" id="GO:0020037">
    <property type="term" value="F:heme binding"/>
    <property type="evidence" value="ECO:0007669"/>
    <property type="project" value="InterPro"/>
</dbReference>
<keyword evidence="8" id="KW-0732">Signal</keyword>
<dbReference type="RefSeq" id="XP_020121640.1">
    <property type="nucleotide sequence ID" value="XM_020265824.1"/>
</dbReference>
<feature type="binding site" description="axial binding residue" evidence="6">
    <location>
        <position position="229"/>
    </location>
    <ligand>
        <name>heme</name>
        <dbReference type="ChEBI" id="CHEBI:30413"/>
    </ligand>
    <ligandPart>
        <name>Fe</name>
        <dbReference type="ChEBI" id="CHEBI:18248"/>
    </ligandPart>
</feature>
<evidence type="ECO:0000256" key="8">
    <source>
        <dbReference type="SAM" id="SignalP"/>
    </source>
</evidence>
<dbReference type="Proteomes" id="UP000214365">
    <property type="component" value="Unassembled WGS sequence"/>
</dbReference>
<dbReference type="InterPro" id="IPR017972">
    <property type="entry name" value="Cyt_P450_CS"/>
</dbReference>
<evidence type="ECO:0008006" key="11">
    <source>
        <dbReference type="Google" id="ProtNLM"/>
    </source>
</evidence>
<proteinExistence type="inferred from homology"/>